<keyword evidence="2" id="KW-1185">Reference proteome</keyword>
<proteinExistence type="predicted"/>
<dbReference type="EMBL" id="JASCZI010211555">
    <property type="protein sequence ID" value="MED6194337.1"/>
    <property type="molecule type" value="Genomic_DNA"/>
</dbReference>
<comment type="caution">
    <text evidence="1">The sequence shown here is derived from an EMBL/GenBank/DDBJ whole genome shotgun (WGS) entry which is preliminary data.</text>
</comment>
<evidence type="ECO:0008006" key="3">
    <source>
        <dbReference type="Google" id="ProtNLM"/>
    </source>
</evidence>
<accession>A0ABU6X9J3</accession>
<evidence type="ECO:0000313" key="2">
    <source>
        <dbReference type="Proteomes" id="UP001341840"/>
    </source>
</evidence>
<organism evidence="1 2">
    <name type="scientific">Stylosanthes scabra</name>
    <dbReference type="NCBI Taxonomy" id="79078"/>
    <lineage>
        <taxon>Eukaryota</taxon>
        <taxon>Viridiplantae</taxon>
        <taxon>Streptophyta</taxon>
        <taxon>Embryophyta</taxon>
        <taxon>Tracheophyta</taxon>
        <taxon>Spermatophyta</taxon>
        <taxon>Magnoliopsida</taxon>
        <taxon>eudicotyledons</taxon>
        <taxon>Gunneridae</taxon>
        <taxon>Pentapetalae</taxon>
        <taxon>rosids</taxon>
        <taxon>fabids</taxon>
        <taxon>Fabales</taxon>
        <taxon>Fabaceae</taxon>
        <taxon>Papilionoideae</taxon>
        <taxon>50 kb inversion clade</taxon>
        <taxon>dalbergioids sensu lato</taxon>
        <taxon>Dalbergieae</taxon>
        <taxon>Pterocarpus clade</taxon>
        <taxon>Stylosanthes</taxon>
    </lineage>
</organism>
<dbReference type="Proteomes" id="UP001341840">
    <property type="component" value="Unassembled WGS sequence"/>
</dbReference>
<protein>
    <recommendedName>
        <fullName evidence="3">Ribosomal protein S14</fullName>
    </recommendedName>
</protein>
<name>A0ABU6X9J3_9FABA</name>
<evidence type="ECO:0000313" key="1">
    <source>
        <dbReference type="EMBL" id="MED6194337.1"/>
    </source>
</evidence>
<sequence>MKRQRRWENLAKANKGIETKQINQDLVFFRMRNLQRNWEMMDKKLKCRTPRQRRRKNLQHIAESEASLNNREQKKIISGMYIPETTSETLLKITTSMKRR</sequence>
<reference evidence="1 2" key="1">
    <citation type="journal article" date="2023" name="Plants (Basel)">
        <title>Bridging the Gap: Combining Genomics and Transcriptomics Approaches to Understand Stylosanthes scabra, an Orphan Legume from the Brazilian Caatinga.</title>
        <authorList>
            <person name="Ferreira-Neto J.R.C."/>
            <person name="da Silva M.D."/>
            <person name="Binneck E."/>
            <person name="de Melo N.F."/>
            <person name="da Silva R.H."/>
            <person name="de Melo A.L.T.M."/>
            <person name="Pandolfi V."/>
            <person name="Bustamante F.O."/>
            <person name="Brasileiro-Vidal A.C."/>
            <person name="Benko-Iseppon A.M."/>
        </authorList>
    </citation>
    <scope>NUCLEOTIDE SEQUENCE [LARGE SCALE GENOMIC DNA]</scope>
    <source>
        <tissue evidence="1">Leaves</tissue>
    </source>
</reference>
<gene>
    <name evidence="1" type="ORF">PIB30_027595</name>
</gene>